<dbReference type="NCBIfam" id="TIGR00350">
    <property type="entry name" value="lytR_cpsA_psr"/>
    <property type="match status" value="1"/>
</dbReference>
<evidence type="ECO:0000256" key="1">
    <source>
        <dbReference type="ARBA" id="ARBA00006068"/>
    </source>
</evidence>
<protein>
    <submittedName>
        <fullName evidence="4">LytR family transcriptional regulator</fullName>
    </submittedName>
</protein>
<accession>A0A4Q1QWZ0</accession>
<reference evidence="4 5" key="1">
    <citation type="submission" date="2019-01" db="EMBL/GenBank/DDBJ databases">
        <title>Draft genome sequences of the type strain Streptomyces sioyaensis DSM 40032 and its novel strain, TM32, a thermotolerant antibiotics-producing actinobacterium.</title>
        <authorList>
            <person name="Nakaew N."/>
            <person name="Lumyong S."/>
            <person name="Sloan W.T."/>
            <person name="Sungthong R."/>
        </authorList>
    </citation>
    <scope>NUCLEOTIDE SEQUENCE [LARGE SCALE GENOMIC DNA]</scope>
    <source>
        <strain evidence="4 5">DSM 40032</strain>
    </source>
</reference>
<comment type="similarity">
    <text evidence="1">Belongs to the LytR/CpsA/Psr (LCP) family.</text>
</comment>
<dbReference type="RefSeq" id="WP_129247890.1">
    <property type="nucleotide sequence ID" value="NZ_JABZEL010000007.1"/>
</dbReference>
<dbReference type="Proteomes" id="UP000289482">
    <property type="component" value="Unassembled WGS sequence"/>
</dbReference>
<evidence type="ECO:0000313" key="5">
    <source>
        <dbReference type="Proteomes" id="UP000289482"/>
    </source>
</evidence>
<dbReference type="InterPro" id="IPR004474">
    <property type="entry name" value="LytR_CpsA_psr"/>
</dbReference>
<feature type="domain" description="Cell envelope-related transcriptional attenuator" evidence="3">
    <location>
        <begin position="81"/>
        <end position="250"/>
    </location>
</feature>
<dbReference type="Gene3D" id="3.40.630.190">
    <property type="entry name" value="LCP protein"/>
    <property type="match status" value="1"/>
</dbReference>
<dbReference type="GeneID" id="95779037"/>
<feature type="region of interest" description="Disordered" evidence="2">
    <location>
        <begin position="331"/>
        <end position="377"/>
    </location>
</feature>
<dbReference type="EMBL" id="SDIF01000031">
    <property type="protein sequence ID" value="RXS66895.1"/>
    <property type="molecule type" value="Genomic_DNA"/>
</dbReference>
<dbReference type="InterPro" id="IPR050922">
    <property type="entry name" value="LytR/CpsA/Psr_CW_biosynth"/>
</dbReference>
<evidence type="ECO:0000256" key="2">
    <source>
        <dbReference type="SAM" id="MobiDB-lite"/>
    </source>
</evidence>
<gene>
    <name evidence="4" type="ORF">EST54_13775</name>
</gene>
<organism evidence="4 5">
    <name type="scientific">Streptomyces sioyaensis</name>
    <dbReference type="NCBI Taxonomy" id="67364"/>
    <lineage>
        <taxon>Bacteria</taxon>
        <taxon>Bacillati</taxon>
        <taxon>Actinomycetota</taxon>
        <taxon>Actinomycetes</taxon>
        <taxon>Kitasatosporales</taxon>
        <taxon>Streptomycetaceae</taxon>
        <taxon>Streptomyces</taxon>
    </lineage>
</organism>
<proteinExistence type="inferred from homology"/>
<name>A0A4Q1QWZ0_9ACTN</name>
<dbReference type="AlphaFoldDB" id="A0A4Q1QWZ0"/>
<feature type="compositionally biased region" description="Low complexity" evidence="2">
    <location>
        <begin position="340"/>
        <end position="349"/>
    </location>
</feature>
<dbReference type="PANTHER" id="PTHR33392">
    <property type="entry name" value="POLYISOPRENYL-TEICHOIC ACID--PEPTIDOGLYCAN TEICHOIC ACID TRANSFERASE TAGU"/>
    <property type="match status" value="1"/>
</dbReference>
<evidence type="ECO:0000259" key="3">
    <source>
        <dbReference type="Pfam" id="PF03816"/>
    </source>
</evidence>
<comment type="caution">
    <text evidence="4">The sequence shown here is derived from an EMBL/GenBank/DDBJ whole genome shotgun (WGS) entry which is preliminary data.</text>
</comment>
<evidence type="ECO:0000313" key="4">
    <source>
        <dbReference type="EMBL" id="RXS66895.1"/>
    </source>
</evidence>
<dbReference type="Pfam" id="PF03816">
    <property type="entry name" value="LytR_cpsA_psr"/>
    <property type="match status" value="1"/>
</dbReference>
<dbReference type="PANTHER" id="PTHR33392:SF6">
    <property type="entry name" value="POLYISOPRENYL-TEICHOIC ACID--PEPTIDOGLYCAN TEICHOIC ACID TRANSFERASE TAGU"/>
    <property type="match status" value="1"/>
</dbReference>
<keyword evidence="5" id="KW-1185">Reference proteome</keyword>
<sequence length="377" mass="39994">MTVACLLVAGAAVGYWVYAQVVNGVRTSDALGDKGPGSSHGDQNILLMGLDSRKDLNGNPLPKNILEQLHAGASSNVGGYNTNTLILLHLPADGSRATGLSVPRDDLVDVPGFGKQKIKEAYGLAKAREEDRLVAQGVKDHTELESKSREAGRRTEIQTVRNFLGVPIDHFAEVNLAGFYDLAGALNGVDVCLKHPTKDKNSGADFPAGRQTLNARQSLAFVRQRHNLPSGDLDRTRRQQAFLLSAVHKLEASGTLDKIGRAYSLLEAAKRDIVIDKGWSLTDAADQMKNLAGGNVAFHTLKINGFGTYRRESVNVVDPATVRRQVQELLRPAPSPQPPSAHGQSAAPAGPSPRPGSGDGSAGDPKTLGGDGVPCVD</sequence>